<dbReference type="GO" id="GO:0005829">
    <property type="term" value="C:cytosol"/>
    <property type="evidence" value="ECO:0007669"/>
    <property type="project" value="UniProtKB-SubCell"/>
</dbReference>
<gene>
    <name evidence="7" type="ORF">DEO72_LG10g3158</name>
</gene>
<protein>
    <submittedName>
        <fullName evidence="7">Fatty-acyl-CoA synthase</fullName>
    </submittedName>
</protein>
<evidence type="ECO:0000313" key="8">
    <source>
        <dbReference type="Proteomes" id="UP000501690"/>
    </source>
</evidence>
<proteinExistence type="inferred from homology"/>
<dbReference type="GO" id="GO:0005524">
    <property type="term" value="F:ATP binding"/>
    <property type="evidence" value="ECO:0007669"/>
    <property type="project" value="UniProtKB-KW"/>
</dbReference>
<dbReference type="SUPFAM" id="SSF56801">
    <property type="entry name" value="Acetyl-CoA synthetase-like"/>
    <property type="match status" value="1"/>
</dbReference>
<organism evidence="7 8">
    <name type="scientific">Vigna unguiculata</name>
    <name type="common">Cowpea</name>
    <dbReference type="NCBI Taxonomy" id="3917"/>
    <lineage>
        <taxon>Eukaryota</taxon>
        <taxon>Viridiplantae</taxon>
        <taxon>Streptophyta</taxon>
        <taxon>Embryophyta</taxon>
        <taxon>Tracheophyta</taxon>
        <taxon>Spermatophyta</taxon>
        <taxon>Magnoliopsida</taxon>
        <taxon>eudicotyledons</taxon>
        <taxon>Gunneridae</taxon>
        <taxon>Pentapetalae</taxon>
        <taxon>rosids</taxon>
        <taxon>fabids</taxon>
        <taxon>Fabales</taxon>
        <taxon>Fabaceae</taxon>
        <taxon>Papilionoideae</taxon>
        <taxon>50 kb inversion clade</taxon>
        <taxon>NPAAA clade</taxon>
        <taxon>indigoferoid/millettioid clade</taxon>
        <taxon>Phaseoleae</taxon>
        <taxon>Vigna</taxon>
    </lineage>
</organism>
<dbReference type="EMBL" id="CP039354">
    <property type="protein sequence ID" value="QCE11919.1"/>
    <property type="molecule type" value="Genomic_DNA"/>
</dbReference>
<keyword evidence="3" id="KW-0436">Ligase</keyword>
<dbReference type="FunFam" id="3.30.300.30:FF:000008">
    <property type="entry name" value="2,3-dihydroxybenzoate-AMP ligase"/>
    <property type="match status" value="1"/>
</dbReference>
<keyword evidence="5" id="KW-0067">ATP-binding</keyword>
<feature type="domain" description="AMP-binding enzyme C-terminal" evidence="6">
    <location>
        <begin position="13"/>
        <end position="90"/>
    </location>
</feature>
<accession>A0A4D6NH72</accession>
<sequence>MIISGGENVSNVEVEAVMYAHPAVREAVVVGRPNEFWGETSCVFVELKERLERRPTEEEVVEFCRERMTHFMVPKTVVFKEVLPKTPTGKILKHVLRKKAQGMGSLATRSRQDSVG</sequence>
<keyword evidence="4" id="KW-0547">Nucleotide-binding</keyword>
<evidence type="ECO:0000256" key="1">
    <source>
        <dbReference type="ARBA" id="ARBA00004514"/>
    </source>
</evidence>
<dbReference type="Pfam" id="PF13193">
    <property type="entry name" value="AMP-binding_C"/>
    <property type="match status" value="1"/>
</dbReference>
<name>A0A4D6NH72_VIGUN</name>
<evidence type="ECO:0000256" key="2">
    <source>
        <dbReference type="ARBA" id="ARBA00006432"/>
    </source>
</evidence>
<dbReference type="AlphaFoldDB" id="A0A4D6NH72"/>
<dbReference type="Proteomes" id="UP000501690">
    <property type="component" value="Linkage Group LG10"/>
</dbReference>
<dbReference type="PANTHER" id="PTHR43859">
    <property type="entry name" value="ACYL-ACTIVATING ENZYME"/>
    <property type="match status" value="1"/>
</dbReference>
<evidence type="ECO:0000313" key="7">
    <source>
        <dbReference type="EMBL" id="QCE11919.1"/>
    </source>
</evidence>
<dbReference type="InterPro" id="IPR025110">
    <property type="entry name" value="AMP-bd_C"/>
</dbReference>
<dbReference type="GO" id="GO:0031956">
    <property type="term" value="F:medium-chain fatty acid-CoA ligase activity"/>
    <property type="evidence" value="ECO:0007669"/>
    <property type="project" value="UniProtKB-ARBA"/>
</dbReference>
<dbReference type="Gene3D" id="3.30.300.30">
    <property type="match status" value="1"/>
</dbReference>
<dbReference type="InterPro" id="IPR045851">
    <property type="entry name" value="AMP-bd_C_sf"/>
</dbReference>
<evidence type="ECO:0000259" key="6">
    <source>
        <dbReference type="Pfam" id="PF13193"/>
    </source>
</evidence>
<keyword evidence="8" id="KW-1185">Reference proteome</keyword>
<reference evidence="7 8" key="1">
    <citation type="submission" date="2019-04" db="EMBL/GenBank/DDBJ databases">
        <title>An improved genome assembly and genetic linkage map for asparagus bean, Vigna unguiculata ssp. sesquipedialis.</title>
        <authorList>
            <person name="Xia Q."/>
            <person name="Zhang R."/>
            <person name="Dong Y."/>
        </authorList>
    </citation>
    <scope>NUCLEOTIDE SEQUENCE [LARGE SCALE GENOMIC DNA]</scope>
    <source>
        <tissue evidence="7">Leaf</tissue>
    </source>
</reference>
<evidence type="ECO:0000256" key="5">
    <source>
        <dbReference type="ARBA" id="ARBA00022840"/>
    </source>
</evidence>
<evidence type="ECO:0000256" key="3">
    <source>
        <dbReference type="ARBA" id="ARBA00022598"/>
    </source>
</evidence>
<comment type="subcellular location">
    <subcellularLocation>
        <location evidence="1">Cytoplasm</location>
        <location evidence="1">Cytosol</location>
    </subcellularLocation>
</comment>
<evidence type="ECO:0000256" key="4">
    <source>
        <dbReference type="ARBA" id="ARBA00022741"/>
    </source>
</evidence>
<comment type="similarity">
    <text evidence="2">Belongs to the ATP-dependent AMP-binding enzyme family.</text>
</comment>
<dbReference type="PANTHER" id="PTHR43859:SF50">
    <property type="entry name" value="LONG-CHAIN ACYL-COA SYNTHETASE"/>
    <property type="match status" value="1"/>
</dbReference>